<evidence type="ECO:0000256" key="1">
    <source>
        <dbReference type="SAM" id="MobiDB-lite"/>
    </source>
</evidence>
<feature type="compositionally biased region" description="Low complexity" evidence="1">
    <location>
        <begin position="12"/>
        <end position="22"/>
    </location>
</feature>
<dbReference type="EMBL" id="VIIS01000935">
    <property type="protein sequence ID" value="KAF0303520.1"/>
    <property type="molecule type" value="Genomic_DNA"/>
</dbReference>
<evidence type="ECO:0000313" key="2">
    <source>
        <dbReference type="EMBL" id="KAF0303520.1"/>
    </source>
</evidence>
<sequence length="251" mass="25953">MTSNGGQGQPPATRSRAASARTTESEELKLDSIVEAVVARLVQSGLTVPTAVTPGASAAGASAASEAAAELVRPAVMKVECDEEQEEARGLLIIGDAAGPPPEHRSWYWGRVRLFLIVAHHGWAAASTADGDPEDICRRLLQLLVTEDGGAPGSLCPAPAPTGDAALPVAGDGRWEAVPENLLPVGGSPLGLVGSRRLVVGGDARVRPPIRVNGSTILLLNRGQGAVEHSKAVKTCTPECPKSDEEEEDSE</sequence>
<name>A0A6A4WIS2_AMPAM</name>
<proteinExistence type="predicted"/>
<evidence type="ECO:0000313" key="3">
    <source>
        <dbReference type="Proteomes" id="UP000440578"/>
    </source>
</evidence>
<comment type="caution">
    <text evidence="2">The sequence shown here is derived from an EMBL/GenBank/DDBJ whole genome shotgun (WGS) entry which is preliminary data.</text>
</comment>
<reference evidence="2 3" key="1">
    <citation type="submission" date="2019-07" db="EMBL/GenBank/DDBJ databases">
        <title>Draft genome assembly of a fouling barnacle, Amphibalanus amphitrite (Darwin, 1854): The first reference genome for Thecostraca.</title>
        <authorList>
            <person name="Kim W."/>
        </authorList>
    </citation>
    <scope>NUCLEOTIDE SEQUENCE [LARGE SCALE GENOMIC DNA]</scope>
    <source>
        <strain evidence="2">SNU_AA5</strain>
        <tissue evidence="2">Soma without cirri and trophi</tissue>
    </source>
</reference>
<keyword evidence="3" id="KW-1185">Reference proteome</keyword>
<protein>
    <submittedName>
        <fullName evidence="2">Uncharacterized protein</fullName>
    </submittedName>
</protein>
<gene>
    <name evidence="2" type="ORF">FJT64_024510</name>
</gene>
<dbReference type="AlphaFoldDB" id="A0A6A4WIS2"/>
<accession>A0A6A4WIS2</accession>
<organism evidence="2 3">
    <name type="scientific">Amphibalanus amphitrite</name>
    <name type="common">Striped barnacle</name>
    <name type="synonym">Balanus amphitrite</name>
    <dbReference type="NCBI Taxonomy" id="1232801"/>
    <lineage>
        <taxon>Eukaryota</taxon>
        <taxon>Metazoa</taxon>
        <taxon>Ecdysozoa</taxon>
        <taxon>Arthropoda</taxon>
        <taxon>Crustacea</taxon>
        <taxon>Multicrustacea</taxon>
        <taxon>Cirripedia</taxon>
        <taxon>Thoracica</taxon>
        <taxon>Thoracicalcarea</taxon>
        <taxon>Balanomorpha</taxon>
        <taxon>Balanoidea</taxon>
        <taxon>Balanidae</taxon>
        <taxon>Amphibalaninae</taxon>
        <taxon>Amphibalanus</taxon>
    </lineage>
</organism>
<feature type="region of interest" description="Disordered" evidence="1">
    <location>
        <begin position="1"/>
        <end position="25"/>
    </location>
</feature>
<dbReference type="Proteomes" id="UP000440578">
    <property type="component" value="Unassembled WGS sequence"/>
</dbReference>